<dbReference type="EMBL" id="MT142640">
    <property type="protein sequence ID" value="QJA86527.1"/>
    <property type="molecule type" value="Genomic_DNA"/>
</dbReference>
<accession>A0A6M3KWM8</accession>
<reference evidence="1" key="1">
    <citation type="submission" date="2020-03" db="EMBL/GenBank/DDBJ databases">
        <title>The deep terrestrial virosphere.</title>
        <authorList>
            <person name="Holmfeldt K."/>
            <person name="Nilsson E."/>
            <person name="Simone D."/>
            <person name="Lopez-Fernandez M."/>
            <person name="Wu X."/>
            <person name="de Brujin I."/>
            <person name="Lundin D."/>
            <person name="Andersson A."/>
            <person name="Bertilsson S."/>
            <person name="Dopson M."/>
        </authorList>
    </citation>
    <scope>NUCLEOTIDE SEQUENCE</scope>
    <source>
        <strain evidence="1">MM415B03173</strain>
    </source>
</reference>
<gene>
    <name evidence="1" type="ORF">MM415B03173_0010</name>
</gene>
<evidence type="ECO:0000313" key="1">
    <source>
        <dbReference type="EMBL" id="QJA86527.1"/>
    </source>
</evidence>
<name>A0A6M3KWM8_9ZZZZ</name>
<protein>
    <submittedName>
        <fullName evidence="1">Uncharacterized protein</fullName>
    </submittedName>
</protein>
<proteinExistence type="predicted"/>
<sequence length="273" mass="30655">MGIYLYTRNILENGTVTVTGGDPDTGYPVARLYDRYADLSWKCTTGSDYKVGPMGGDTYSIGPMGGDTYEIGDIGQTFNFQIQQEANNQKFIDTLLIAGHNFDGRLMKWQYSDDGAEWTDALSSWTQDGNALIVKSISELNKPFWRVNVYNAVDPVCGEIVMSLGQTFPVMYAPNPAKIARPNIAWSQSIGGTERGIKYGGAKREWDYQLNLISTELTTFETAMDDLSDLTRPFFVKDHLSTYMLVRFIDPPAYNFKSIADSLQEIPFFIKEL</sequence>
<organism evidence="1">
    <name type="scientific">viral metagenome</name>
    <dbReference type="NCBI Taxonomy" id="1070528"/>
    <lineage>
        <taxon>unclassified sequences</taxon>
        <taxon>metagenomes</taxon>
        <taxon>organismal metagenomes</taxon>
    </lineage>
</organism>
<dbReference type="AlphaFoldDB" id="A0A6M3KWM8"/>